<evidence type="ECO:0000313" key="1">
    <source>
        <dbReference type="EMBL" id="KAI3739768.1"/>
    </source>
</evidence>
<reference evidence="1 2" key="2">
    <citation type="journal article" date="2022" name="Mol. Ecol. Resour.">
        <title>The genomes of chicory, endive, great burdock and yacon provide insights into Asteraceae paleo-polyploidization history and plant inulin production.</title>
        <authorList>
            <person name="Fan W."/>
            <person name="Wang S."/>
            <person name="Wang H."/>
            <person name="Wang A."/>
            <person name="Jiang F."/>
            <person name="Liu H."/>
            <person name="Zhao H."/>
            <person name="Xu D."/>
            <person name="Zhang Y."/>
        </authorList>
    </citation>
    <scope>NUCLEOTIDE SEQUENCE [LARGE SCALE GENOMIC DNA]</scope>
    <source>
        <strain evidence="2">cv. Punajuju</strain>
        <tissue evidence="1">Leaves</tissue>
    </source>
</reference>
<organism evidence="1 2">
    <name type="scientific">Cichorium intybus</name>
    <name type="common">Chicory</name>
    <dbReference type="NCBI Taxonomy" id="13427"/>
    <lineage>
        <taxon>Eukaryota</taxon>
        <taxon>Viridiplantae</taxon>
        <taxon>Streptophyta</taxon>
        <taxon>Embryophyta</taxon>
        <taxon>Tracheophyta</taxon>
        <taxon>Spermatophyta</taxon>
        <taxon>Magnoliopsida</taxon>
        <taxon>eudicotyledons</taxon>
        <taxon>Gunneridae</taxon>
        <taxon>Pentapetalae</taxon>
        <taxon>asterids</taxon>
        <taxon>campanulids</taxon>
        <taxon>Asterales</taxon>
        <taxon>Asteraceae</taxon>
        <taxon>Cichorioideae</taxon>
        <taxon>Cichorieae</taxon>
        <taxon>Cichoriinae</taxon>
        <taxon>Cichorium</taxon>
    </lineage>
</organism>
<name>A0ACB9CZZ9_CICIN</name>
<proteinExistence type="predicted"/>
<accession>A0ACB9CZZ9</accession>
<keyword evidence="2" id="KW-1185">Reference proteome</keyword>
<dbReference type="Proteomes" id="UP001055811">
    <property type="component" value="Linkage Group LG05"/>
</dbReference>
<gene>
    <name evidence="1" type="ORF">L2E82_30179</name>
</gene>
<protein>
    <submittedName>
        <fullName evidence="1">Uncharacterized protein</fullName>
    </submittedName>
</protein>
<evidence type="ECO:0000313" key="2">
    <source>
        <dbReference type="Proteomes" id="UP001055811"/>
    </source>
</evidence>
<reference evidence="2" key="1">
    <citation type="journal article" date="2022" name="Mol. Ecol. Resour.">
        <title>The genomes of chicory, endive, great burdock and yacon provide insights into Asteraceae palaeo-polyploidization history and plant inulin production.</title>
        <authorList>
            <person name="Fan W."/>
            <person name="Wang S."/>
            <person name="Wang H."/>
            <person name="Wang A."/>
            <person name="Jiang F."/>
            <person name="Liu H."/>
            <person name="Zhao H."/>
            <person name="Xu D."/>
            <person name="Zhang Y."/>
        </authorList>
    </citation>
    <scope>NUCLEOTIDE SEQUENCE [LARGE SCALE GENOMIC DNA]</scope>
    <source>
        <strain evidence="2">cv. Punajuju</strain>
    </source>
</reference>
<dbReference type="EMBL" id="CM042013">
    <property type="protein sequence ID" value="KAI3739768.1"/>
    <property type="molecule type" value="Genomic_DNA"/>
</dbReference>
<sequence>MGRSIVHQESPHKPWKRSRLWRHEESLKVLKQKKGKRNLQGLVLDMRMLEEEKLRGSVKLKTEALSNMDNLMLLQLNFVQISGSYENFPEELRWLCMHGFPLKSIPLDLPMENLVALDMSYSKIESFGICYNNPQPLDIRLKESCSKDRRGYENFEIQMYYEFGIFSTYYGE</sequence>
<comment type="caution">
    <text evidence="1">The sequence shown here is derived from an EMBL/GenBank/DDBJ whole genome shotgun (WGS) entry which is preliminary data.</text>
</comment>